<dbReference type="PANTHER" id="PTHR12277">
    <property type="entry name" value="ALPHA/BETA HYDROLASE DOMAIN-CONTAINING PROTEIN"/>
    <property type="match status" value="1"/>
</dbReference>
<dbReference type="EMBL" id="CP047045">
    <property type="protein sequence ID" value="QGZ94083.1"/>
    <property type="molecule type" value="Genomic_DNA"/>
</dbReference>
<feature type="transmembrane region" description="Helical" evidence="1">
    <location>
        <begin position="24"/>
        <end position="45"/>
    </location>
</feature>
<keyword evidence="1" id="KW-0472">Membrane</keyword>
<dbReference type="AlphaFoldDB" id="A0A6I6MSF4"/>
<keyword evidence="3" id="KW-1185">Reference proteome</keyword>
<dbReference type="Gene3D" id="3.40.50.1820">
    <property type="entry name" value="alpha/beta hydrolase"/>
    <property type="match status" value="1"/>
</dbReference>
<protein>
    <submittedName>
        <fullName evidence="2">Esterase/lipase</fullName>
    </submittedName>
</protein>
<dbReference type="SUPFAM" id="SSF53474">
    <property type="entry name" value="alpha/beta-Hydrolases"/>
    <property type="match status" value="1"/>
</dbReference>
<name>A0A6I6MSF4_9CAUL</name>
<dbReference type="InterPro" id="IPR029058">
    <property type="entry name" value="AB_hydrolase_fold"/>
</dbReference>
<dbReference type="RefSeq" id="WP_228445851.1">
    <property type="nucleotide sequence ID" value="NZ_CP047045.1"/>
</dbReference>
<sequence>MVCDRGNAVATFCQAFASITVKRVAPVLLALAAIIALPLVVLTSCQNNLIYHPHREEVAPNFPTTEAVRIETEDGERIVAWYHAPQPGQPIFLFFDGNGGRPQIWGGRWRRIDETGAGFLAVYYRGYSGSTGTPSESGLHLDARAGYDWLIAHGYAPRDIVIHGFSLGSGPAVKLASERPARALILEAPFTGVDDVAAGYVTPMGASLVRDSFRSRDWIRDVHMPLLIVHGDADTVVPFELGQRLYQLANEPKMFVRMPGSDHATLVRDGIYPHIATFLAQHPAE</sequence>
<dbReference type="KEGG" id="tsv:DSM104635_00899"/>
<proteinExistence type="predicted"/>
<evidence type="ECO:0000256" key="1">
    <source>
        <dbReference type="SAM" id="Phobius"/>
    </source>
</evidence>
<evidence type="ECO:0000313" key="3">
    <source>
        <dbReference type="Proteomes" id="UP000431269"/>
    </source>
</evidence>
<keyword evidence="1" id="KW-1133">Transmembrane helix</keyword>
<reference evidence="3" key="1">
    <citation type="submission" date="2019-12" db="EMBL/GenBank/DDBJ databases">
        <title>Complete genome of Terracaulis silvestris 0127_4.</title>
        <authorList>
            <person name="Vieira S."/>
            <person name="Riedel T."/>
            <person name="Sproer C."/>
            <person name="Pascual J."/>
            <person name="Boedeker C."/>
            <person name="Overmann J."/>
        </authorList>
    </citation>
    <scope>NUCLEOTIDE SEQUENCE [LARGE SCALE GENOMIC DNA]</scope>
    <source>
        <strain evidence="3">0127_4</strain>
    </source>
</reference>
<evidence type="ECO:0000313" key="2">
    <source>
        <dbReference type="EMBL" id="QGZ94083.1"/>
    </source>
</evidence>
<gene>
    <name evidence="2" type="ORF">DSM104635_00899</name>
</gene>
<dbReference type="Proteomes" id="UP000431269">
    <property type="component" value="Chromosome"/>
</dbReference>
<accession>A0A6I6MSF4</accession>
<keyword evidence="1" id="KW-0812">Transmembrane</keyword>
<organism evidence="2 3">
    <name type="scientific">Terricaulis silvestris</name>
    <dbReference type="NCBI Taxonomy" id="2686094"/>
    <lineage>
        <taxon>Bacteria</taxon>
        <taxon>Pseudomonadati</taxon>
        <taxon>Pseudomonadota</taxon>
        <taxon>Alphaproteobacteria</taxon>
        <taxon>Caulobacterales</taxon>
        <taxon>Caulobacteraceae</taxon>
        <taxon>Terricaulis</taxon>
    </lineage>
</organism>
<dbReference type="PANTHER" id="PTHR12277:SF81">
    <property type="entry name" value="PROTEIN ABHD13"/>
    <property type="match status" value="1"/>
</dbReference>